<comment type="caution">
    <text evidence="2">The sequence shown here is derived from an EMBL/GenBank/DDBJ whole genome shotgun (WGS) entry which is preliminary data.</text>
</comment>
<evidence type="ECO:0000313" key="3">
    <source>
        <dbReference type="Proteomes" id="UP000593567"/>
    </source>
</evidence>
<gene>
    <name evidence="2" type="ORF">EB796_013733</name>
</gene>
<dbReference type="Proteomes" id="UP000593567">
    <property type="component" value="Unassembled WGS sequence"/>
</dbReference>
<dbReference type="AlphaFoldDB" id="A0A7J7JR85"/>
<accession>A0A7J7JR85</accession>
<organism evidence="2 3">
    <name type="scientific">Bugula neritina</name>
    <name type="common">Brown bryozoan</name>
    <name type="synonym">Sertularia neritina</name>
    <dbReference type="NCBI Taxonomy" id="10212"/>
    <lineage>
        <taxon>Eukaryota</taxon>
        <taxon>Metazoa</taxon>
        <taxon>Spiralia</taxon>
        <taxon>Lophotrochozoa</taxon>
        <taxon>Bryozoa</taxon>
        <taxon>Gymnolaemata</taxon>
        <taxon>Cheilostomatida</taxon>
        <taxon>Flustrina</taxon>
        <taxon>Buguloidea</taxon>
        <taxon>Bugulidae</taxon>
        <taxon>Bugula</taxon>
    </lineage>
</organism>
<name>A0A7J7JR85_BUGNE</name>
<proteinExistence type="predicted"/>
<feature type="region of interest" description="Disordered" evidence="1">
    <location>
        <begin position="113"/>
        <end position="148"/>
    </location>
</feature>
<keyword evidence="3" id="KW-1185">Reference proteome</keyword>
<sequence>MSERFYMLFTKSSSYVDTADSWDIREAVMDKSACYDRVKCQNTAFKYQRKAYNLILKYYHSCHISANESRLEKLKDRFEKMLTYHCFSQMHIDKVCSNLQRVQDLARKDTDEKVHLSGSEFDTGSESSSDNEEFVIEPSGDLPKQSTSDIVAPFTSFGITPSTHTKLVDATQIDIEMSSPDHDSPNRKRKRAA</sequence>
<dbReference type="EMBL" id="VXIV02002004">
    <property type="protein sequence ID" value="KAF6027956.1"/>
    <property type="molecule type" value="Genomic_DNA"/>
</dbReference>
<feature type="region of interest" description="Disordered" evidence="1">
    <location>
        <begin position="170"/>
        <end position="193"/>
    </location>
</feature>
<evidence type="ECO:0000256" key="1">
    <source>
        <dbReference type="SAM" id="MobiDB-lite"/>
    </source>
</evidence>
<evidence type="ECO:0000313" key="2">
    <source>
        <dbReference type="EMBL" id="KAF6027956.1"/>
    </source>
</evidence>
<reference evidence="2" key="1">
    <citation type="submission" date="2020-06" db="EMBL/GenBank/DDBJ databases">
        <title>Draft genome of Bugula neritina, a colonial animal packing powerful symbionts and potential medicines.</title>
        <authorList>
            <person name="Rayko M."/>
        </authorList>
    </citation>
    <scope>NUCLEOTIDE SEQUENCE [LARGE SCALE GENOMIC DNA]</scope>
    <source>
        <strain evidence="2">Kwan_BN1</strain>
    </source>
</reference>
<protein>
    <submittedName>
        <fullName evidence="2">Uncharacterized protein</fullName>
    </submittedName>
</protein>